<keyword evidence="2" id="KW-0808">Transferase</keyword>
<dbReference type="SUPFAM" id="SSF53756">
    <property type="entry name" value="UDP-Glycosyltransferase/glycogen phosphorylase"/>
    <property type="match status" value="1"/>
</dbReference>
<dbReference type="PANTHER" id="PTHR12526">
    <property type="entry name" value="GLYCOSYLTRANSFERASE"/>
    <property type="match status" value="1"/>
</dbReference>
<protein>
    <submittedName>
        <fullName evidence="5">Glycogen synthase, Corynebacterium family</fullName>
    </submittedName>
</protein>
<proteinExistence type="predicted"/>
<dbReference type="GO" id="GO:0016757">
    <property type="term" value="F:glycosyltransferase activity"/>
    <property type="evidence" value="ECO:0007669"/>
    <property type="project" value="UniProtKB-KW"/>
</dbReference>
<dbReference type="PATRIC" id="fig|864564.6.peg.926"/>
<dbReference type="eggNOG" id="COG0297">
    <property type="taxonomic scope" value="Bacteria"/>
</dbReference>
<dbReference type="EMBL" id="AEON01000001">
    <property type="protein sequence ID" value="EFT83782.1"/>
    <property type="molecule type" value="Genomic_DNA"/>
</dbReference>
<evidence type="ECO:0000256" key="1">
    <source>
        <dbReference type="ARBA" id="ARBA00022676"/>
    </source>
</evidence>
<dbReference type="InterPro" id="IPR001296">
    <property type="entry name" value="Glyco_trans_1"/>
</dbReference>
<dbReference type="GO" id="GO:0009250">
    <property type="term" value="P:glucan biosynthetic process"/>
    <property type="evidence" value="ECO:0007669"/>
    <property type="project" value="InterPro"/>
</dbReference>
<keyword evidence="1" id="KW-0328">Glycosyltransferase</keyword>
<evidence type="ECO:0000259" key="4">
    <source>
        <dbReference type="Pfam" id="PF13439"/>
    </source>
</evidence>
<evidence type="ECO:0000259" key="3">
    <source>
        <dbReference type="Pfam" id="PF00534"/>
    </source>
</evidence>
<sequence length="414" mass="45581">MADLHVDLLTREFPPHVYGGAGVHVEELSHALARKIDVTVRAFDGPRTPDQIPPLSEGSTGSLDVVGYDLDPSMKDANAALQTFDLDLQMAKDVKSDLVHAHTWYSCLAGRLASQLNDIPLVITAHSLEPFRPWKADQLGGGYHLSSWAEKDAYEHADALIAVSRGMKEDILQAYPQVDPDKVHVVYNGITMSEFPTPAEDDPGWKVFDRYHIDRSRPTLLFVGRITNQKGLPYLLKALPLIDKDIQVVLCAGAPDTPEILKEVRESFAKLDEKRGNIVWIEEMLPRPELNALEHGCDAFICPSIYEPLGIVNLEAMACGLPVVGSATGGIPEVVVDGETGLLVHFDQVHDGTGTPTDPHKFVHDMAAAIDSMFSDLDRAKAMGQAGYERARDVFSWETIADDTIEVYRKVLRG</sequence>
<dbReference type="InterPro" id="IPR011875">
    <property type="entry name" value="M1P_synthase"/>
</dbReference>
<dbReference type="HOGENOM" id="CLU_009583_2_3_11"/>
<evidence type="ECO:0000313" key="6">
    <source>
        <dbReference type="Proteomes" id="UP000004946"/>
    </source>
</evidence>
<evidence type="ECO:0000313" key="5">
    <source>
        <dbReference type="EMBL" id="EFT83782.1"/>
    </source>
</evidence>
<dbReference type="NCBIfam" id="TIGR02149">
    <property type="entry name" value="glgA_Coryne"/>
    <property type="match status" value="1"/>
</dbReference>
<feature type="domain" description="Glycosyl transferase family 1" evidence="3">
    <location>
        <begin position="210"/>
        <end position="349"/>
    </location>
</feature>
<dbReference type="Proteomes" id="UP000004946">
    <property type="component" value="Chromosome"/>
</dbReference>
<dbReference type="Pfam" id="PF00534">
    <property type="entry name" value="Glycos_transf_1"/>
    <property type="match status" value="1"/>
</dbReference>
<feature type="domain" description="Glycosyltransferase subfamily 4-like N-terminal" evidence="4">
    <location>
        <begin position="18"/>
        <end position="191"/>
    </location>
</feature>
<dbReference type="AlphaFoldDB" id="E6JYA5"/>
<dbReference type="Gene3D" id="3.40.50.2000">
    <property type="entry name" value="Glycogen Phosphorylase B"/>
    <property type="match status" value="2"/>
</dbReference>
<dbReference type="InterPro" id="IPR028098">
    <property type="entry name" value="Glyco_trans_4-like_N"/>
</dbReference>
<evidence type="ECO:0000256" key="2">
    <source>
        <dbReference type="ARBA" id="ARBA00022679"/>
    </source>
</evidence>
<dbReference type="PANTHER" id="PTHR12526:SF590">
    <property type="entry name" value="ALPHA-MALTOSE-1-PHOSPHATE SYNTHASE"/>
    <property type="match status" value="1"/>
</dbReference>
<dbReference type="Pfam" id="PF13439">
    <property type="entry name" value="Glyco_transf_4"/>
    <property type="match status" value="1"/>
</dbReference>
<dbReference type="CDD" id="cd03801">
    <property type="entry name" value="GT4_PimA-like"/>
    <property type="match status" value="1"/>
</dbReference>
<reference evidence="5 6" key="1">
    <citation type="submission" date="2010-12" db="EMBL/GenBank/DDBJ databases">
        <authorList>
            <person name="Muzny D."/>
            <person name="Qin X."/>
            <person name="Buhay C."/>
            <person name="Dugan-Rocha S."/>
            <person name="Ding Y."/>
            <person name="Chen G."/>
            <person name="Hawes A."/>
            <person name="Holder M."/>
            <person name="Jhangiani S."/>
            <person name="Johnson A."/>
            <person name="Khan Z."/>
            <person name="Li Z."/>
            <person name="Liu W."/>
            <person name="Liu X."/>
            <person name="Perez L."/>
            <person name="Shen H."/>
            <person name="Wang Q."/>
            <person name="Watt J."/>
            <person name="Xi L."/>
            <person name="Xin Y."/>
            <person name="Zhou J."/>
            <person name="Deng J."/>
            <person name="Jiang H."/>
            <person name="Liu Y."/>
            <person name="Qu J."/>
            <person name="Song X.-Z."/>
            <person name="Zhang L."/>
            <person name="Villasana D."/>
            <person name="Johnson A."/>
            <person name="Liu J."/>
            <person name="Liyanage D."/>
            <person name="Lorensuhewa L."/>
            <person name="Robinson T."/>
            <person name="Song A."/>
            <person name="Song B.-B."/>
            <person name="Dinh H."/>
            <person name="Thornton R."/>
            <person name="Coyle M."/>
            <person name="Francisco L."/>
            <person name="Jackson L."/>
            <person name="Javaid M."/>
            <person name="Korchina V."/>
            <person name="Kovar C."/>
            <person name="Mata R."/>
            <person name="Mathew T."/>
            <person name="Ngo R."/>
            <person name="Nguyen L."/>
            <person name="Nguyen N."/>
            <person name="Okwuonu G."/>
            <person name="Ongeri F."/>
            <person name="Pham C."/>
            <person name="Simmons D."/>
            <person name="Wilczek-Boney K."/>
            <person name="Hale W."/>
            <person name="Jakkamsetti A."/>
            <person name="Pham P."/>
            <person name="Ruth R."/>
            <person name="San Lucas F."/>
            <person name="Warren J."/>
            <person name="Zhang J."/>
            <person name="Zhao Z."/>
            <person name="Zhou C."/>
            <person name="Zhu D."/>
            <person name="Lee S."/>
            <person name="Bess C."/>
            <person name="Blankenburg K."/>
            <person name="Forbes L."/>
            <person name="Fu Q."/>
            <person name="Gubbala S."/>
            <person name="Hirani K."/>
            <person name="Jayaseelan J.C."/>
            <person name="Lara F."/>
            <person name="Munidasa M."/>
            <person name="Palculict T."/>
            <person name="Patil S."/>
            <person name="Pu L.-L."/>
            <person name="Saada N."/>
            <person name="Tang L."/>
            <person name="Weissenberger G."/>
            <person name="Zhu Y."/>
            <person name="Hemphill L."/>
            <person name="Shang Y."/>
            <person name="Youmans B."/>
            <person name="Ayvaz T."/>
            <person name="Ross M."/>
            <person name="Santibanez J."/>
            <person name="Aqrawi P."/>
            <person name="Gross S."/>
            <person name="Joshi V."/>
            <person name="Fowler G."/>
            <person name="Nazareth L."/>
            <person name="Reid J."/>
            <person name="Worley K."/>
            <person name="Petrosino J."/>
            <person name="Highlander S."/>
            <person name="Gibbs R."/>
        </authorList>
    </citation>
    <scope>NUCLEOTIDE SEQUENCE [LARGE SCALE GENOMIC DNA]</scope>
    <source>
        <strain evidence="5 6">DSM 10105</strain>
    </source>
</reference>
<dbReference type="KEGG" id="pdo:PSDT_0843"/>
<organism evidence="5 6">
    <name type="scientific">Parascardovia denticolens DSM 10105 = JCM 12538</name>
    <dbReference type="NCBI Taxonomy" id="864564"/>
    <lineage>
        <taxon>Bacteria</taxon>
        <taxon>Bacillati</taxon>
        <taxon>Actinomycetota</taxon>
        <taxon>Actinomycetes</taxon>
        <taxon>Bifidobacteriales</taxon>
        <taxon>Bifidobacteriaceae</taxon>
        <taxon>Parascardovia</taxon>
    </lineage>
</organism>
<keyword evidence="6" id="KW-1185">Reference proteome</keyword>
<name>E6JYA5_PARDN</name>
<comment type="caution">
    <text evidence="5">The sequence shown here is derived from an EMBL/GenBank/DDBJ whole genome shotgun (WGS) entry which is preliminary data.</text>
</comment>
<gene>
    <name evidence="5" type="primary">glgA</name>
    <name evidence="5" type="ORF">HMPREF0620_0787</name>
</gene>
<accession>E6JYA5</accession>